<organism evidence="20">
    <name type="scientific">Rhipicephalus zambeziensis</name>
    <dbReference type="NCBI Taxonomy" id="60191"/>
    <lineage>
        <taxon>Eukaryota</taxon>
        <taxon>Metazoa</taxon>
        <taxon>Ecdysozoa</taxon>
        <taxon>Arthropoda</taxon>
        <taxon>Chelicerata</taxon>
        <taxon>Arachnida</taxon>
        <taxon>Acari</taxon>
        <taxon>Parasitiformes</taxon>
        <taxon>Ixodida</taxon>
        <taxon>Ixodoidea</taxon>
        <taxon>Ixodidae</taxon>
        <taxon>Rhipicephalinae</taxon>
        <taxon>Rhipicephalus</taxon>
        <taxon>Rhipicephalus</taxon>
    </lineage>
</organism>
<evidence type="ECO:0000256" key="9">
    <source>
        <dbReference type="ARBA" id="ARBA00022792"/>
    </source>
</evidence>
<evidence type="ECO:0000256" key="1">
    <source>
        <dbReference type="ARBA" id="ARBA00003257"/>
    </source>
</evidence>
<evidence type="ECO:0000313" key="20">
    <source>
        <dbReference type="EMBL" id="MAA11155.1"/>
    </source>
</evidence>
<evidence type="ECO:0000256" key="16">
    <source>
        <dbReference type="ARBA" id="ARBA00023136"/>
    </source>
</evidence>
<keyword evidence="11 18" id="KW-0249">Electron transport</keyword>
<dbReference type="Pfam" id="PF00361">
    <property type="entry name" value="Proton_antipo_M"/>
    <property type="match status" value="1"/>
</dbReference>
<feature type="transmembrane region" description="Helical" evidence="18">
    <location>
        <begin position="122"/>
        <end position="142"/>
    </location>
</feature>
<keyword evidence="6" id="KW-0813">Transport</keyword>
<keyword evidence="15 18" id="KW-0496">Mitochondrion</keyword>
<dbReference type="PRINTS" id="PR01436">
    <property type="entry name" value="NADHDHGNASE2"/>
</dbReference>
<keyword evidence="12 18" id="KW-1133">Transmembrane helix</keyword>
<keyword evidence="7 18" id="KW-0679">Respiratory chain</keyword>
<feature type="transmembrane region" description="Helical" evidence="18">
    <location>
        <begin position="93"/>
        <end position="115"/>
    </location>
</feature>
<keyword evidence="9 18" id="KW-0999">Mitochondrion inner membrane</keyword>
<proteinExistence type="inferred from homology"/>
<dbReference type="GO" id="GO:0006120">
    <property type="term" value="P:mitochondrial electron transport, NADH to ubiquinone"/>
    <property type="evidence" value="ECO:0007669"/>
    <property type="project" value="InterPro"/>
</dbReference>
<dbReference type="PANTHER" id="PTHR46552">
    <property type="entry name" value="NADH-UBIQUINONE OXIDOREDUCTASE CHAIN 2"/>
    <property type="match status" value="1"/>
</dbReference>
<dbReference type="InterPro" id="IPR003917">
    <property type="entry name" value="NADH_UbQ_OxRdtase_chain2"/>
</dbReference>
<evidence type="ECO:0000256" key="10">
    <source>
        <dbReference type="ARBA" id="ARBA00022967"/>
    </source>
</evidence>
<evidence type="ECO:0000256" key="15">
    <source>
        <dbReference type="ARBA" id="ARBA00023128"/>
    </source>
</evidence>
<keyword evidence="10 18" id="KW-1278">Translocase</keyword>
<evidence type="ECO:0000256" key="5">
    <source>
        <dbReference type="ARBA" id="ARBA00021008"/>
    </source>
</evidence>
<keyword evidence="16 18" id="KW-0472">Membrane</keyword>
<dbReference type="EMBL" id="GFPF01000009">
    <property type="protein sequence ID" value="MAA11155.1"/>
    <property type="molecule type" value="Transcribed_RNA"/>
</dbReference>
<evidence type="ECO:0000256" key="8">
    <source>
        <dbReference type="ARBA" id="ARBA00022692"/>
    </source>
</evidence>
<evidence type="ECO:0000256" key="11">
    <source>
        <dbReference type="ARBA" id="ARBA00022982"/>
    </source>
</evidence>
<evidence type="ECO:0000256" key="6">
    <source>
        <dbReference type="ARBA" id="ARBA00022448"/>
    </source>
</evidence>
<evidence type="ECO:0000256" key="7">
    <source>
        <dbReference type="ARBA" id="ARBA00022660"/>
    </source>
</evidence>
<evidence type="ECO:0000256" key="4">
    <source>
        <dbReference type="ARBA" id="ARBA00012944"/>
    </source>
</evidence>
<feature type="transmembrane region" description="Helical" evidence="18">
    <location>
        <begin position="148"/>
        <end position="167"/>
    </location>
</feature>
<evidence type="ECO:0000256" key="17">
    <source>
        <dbReference type="ARBA" id="ARBA00049551"/>
    </source>
</evidence>
<feature type="transmembrane region" description="Helical" evidence="18">
    <location>
        <begin position="198"/>
        <end position="218"/>
    </location>
</feature>
<comment type="function">
    <text evidence="1">Core subunit of the mitochondrial membrane respiratory chain NADH dehydrogenase (Complex I) that is believed to belong to the minimal assembly required for catalysis. Complex I functions in the transfer of electrons from NADH to the respiratory chain. The immediate electron acceptor for the enzyme is believed to be ubiquinone.</text>
</comment>
<feature type="transmembrane region" description="Helical" evidence="18">
    <location>
        <begin position="66"/>
        <end position="87"/>
    </location>
</feature>
<keyword evidence="14 18" id="KW-0830">Ubiquinone</keyword>
<feature type="domain" description="NADH:quinone oxidoreductase/Mrp antiporter transmembrane" evidence="19">
    <location>
        <begin position="89"/>
        <end position="282"/>
    </location>
</feature>
<name>A0A224Y335_9ACAR</name>
<dbReference type="AlphaFoldDB" id="A0A224Y335"/>
<accession>A0A224Y335</accession>
<comment type="similarity">
    <text evidence="3 18">Belongs to the complex I subunit 2 family.</text>
</comment>
<dbReference type="EC" id="7.1.1.2" evidence="4 18"/>
<dbReference type="GO" id="GO:0005743">
    <property type="term" value="C:mitochondrial inner membrane"/>
    <property type="evidence" value="ECO:0007669"/>
    <property type="project" value="UniProtKB-SubCell"/>
</dbReference>
<comment type="function">
    <text evidence="18">Core subunit of the mitochondrial membrane respiratory chain NADH dehydrogenase (Complex I) which catalyzes electron transfer from NADH through the respiratory chain, using ubiquinone as an electron acceptor. Essential for the catalytic activity and assembly of complex I.</text>
</comment>
<evidence type="ECO:0000256" key="13">
    <source>
        <dbReference type="ARBA" id="ARBA00023027"/>
    </source>
</evidence>
<protein>
    <recommendedName>
        <fullName evidence="5 18">NADH-ubiquinone oxidoreductase chain 2</fullName>
        <ecNumber evidence="4 18">7.1.1.2</ecNumber>
    </recommendedName>
</protein>
<evidence type="ECO:0000256" key="14">
    <source>
        <dbReference type="ARBA" id="ARBA00023075"/>
    </source>
</evidence>
<feature type="transmembrane region" description="Helical" evidence="18">
    <location>
        <begin position="313"/>
        <end position="329"/>
    </location>
</feature>
<dbReference type="GO" id="GO:0008137">
    <property type="term" value="F:NADH dehydrogenase (ubiquinone) activity"/>
    <property type="evidence" value="ECO:0007669"/>
    <property type="project" value="UniProtKB-EC"/>
</dbReference>
<evidence type="ECO:0000256" key="3">
    <source>
        <dbReference type="ARBA" id="ARBA00007012"/>
    </source>
</evidence>
<evidence type="ECO:0000259" key="19">
    <source>
        <dbReference type="Pfam" id="PF00361"/>
    </source>
</evidence>
<keyword evidence="13 18" id="KW-0520">NAD</keyword>
<dbReference type="PANTHER" id="PTHR46552:SF1">
    <property type="entry name" value="NADH-UBIQUINONE OXIDOREDUCTASE CHAIN 2"/>
    <property type="match status" value="1"/>
</dbReference>
<evidence type="ECO:0000256" key="2">
    <source>
        <dbReference type="ARBA" id="ARBA00004448"/>
    </source>
</evidence>
<comment type="catalytic activity">
    <reaction evidence="17 18">
        <text>a ubiquinone + NADH + 5 H(+)(in) = a ubiquinol + NAD(+) + 4 H(+)(out)</text>
        <dbReference type="Rhea" id="RHEA:29091"/>
        <dbReference type="Rhea" id="RHEA-COMP:9565"/>
        <dbReference type="Rhea" id="RHEA-COMP:9566"/>
        <dbReference type="ChEBI" id="CHEBI:15378"/>
        <dbReference type="ChEBI" id="CHEBI:16389"/>
        <dbReference type="ChEBI" id="CHEBI:17976"/>
        <dbReference type="ChEBI" id="CHEBI:57540"/>
        <dbReference type="ChEBI" id="CHEBI:57945"/>
        <dbReference type="EC" id="7.1.1.2"/>
    </reaction>
</comment>
<reference evidence="20" key="1">
    <citation type="journal article" date="2017" name="Parasit. Vectors">
        <title>Sialotranscriptomics of Rhipicephalus zambeziensis reveals intricate expression profiles of secretory proteins and suggests tight temporal transcriptional regulation during blood-feeding.</title>
        <authorList>
            <person name="de Castro M.H."/>
            <person name="de Klerk D."/>
            <person name="Pienaar R."/>
            <person name="Rees D.J.G."/>
            <person name="Mans B.J."/>
        </authorList>
    </citation>
    <scope>NUCLEOTIDE SEQUENCE</scope>
    <source>
        <tissue evidence="20">Salivary glands</tissue>
    </source>
</reference>
<keyword evidence="8 18" id="KW-0812">Transmembrane</keyword>
<evidence type="ECO:0000256" key="18">
    <source>
        <dbReference type="RuleBase" id="RU003403"/>
    </source>
</evidence>
<geneLocation type="mitochondrion" evidence="20"/>
<dbReference type="InterPro" id="IPR050175">
    <property type="entry name" value="Complex_I_Subunit_2"/>
</dbReference>
<feature type="transmembrane region" description="Helical" evidence="18">
    <location>
        <begin position="239"/>
        <end position="265"/>
    </location>
</feature>
<comment type="subcellular location">
    <subcellularLocation>
        <location evidence="2 18">Mitochondrion inner membrane</location>
        <topology evidence="2 18">Multi-pass membrane protein</topology>
    </subcellularLocation>
</comment>
<feature type="transmembrane region" description="Helical" evidence="18">
    <location>
        <begin position="12"/>
        <end position="31"/>
    </location>
</feature>
<sequence>MPQMWLIINPLLIFFKKMMIWVIIMTILISFSSNSWFIFWLMMEINMMSFIPILNNFKIKNYNAMITYFIVQSFSSSLFFISAFQYSLFNLNFFFNLVNISILIKMGVIPFHFWMVMLSESLTFFSLFILLTIQKIMPLLIIEKFINNSLTIVFVLSSLMASVLAMKYKMMKKILIFSSISHQGWILCLISKKINFWISYLILYSIIIFNIISICNNNNFNNISDFIKKKMKNENKTSLIMSMMSLAGMPPFLGFFMKIVALFFLMKMNMIMIFLLIMSSLINLFFYMRSMTPSFFINLKFFSWNNLMMKKNLLFKMNLILLIILINIFI</sequence>
<dbReference type="InterPro" id="IPR001750">
    <property type="entry name" value="ND/Mrp_TM"/>
</dbReference>
<evidence type="ECO:0000256" key="12">
    <source>
        <dbReference type="ARBA" id="ARBA00022989"/>
    </source>
</evidence>
<feature type="transmembrane region" description="Helical" evidence="18">
    <location>
        <begin position="271"/>
        <end position="292"/>
    </location>
</feature>